<dbReference type="PANTHER" id="PTHR20857:SF15">
    <property type="entry name" value="THIAMINE-PHOSPHATE SYNTHASE"/>
    <property type="match status" value="1"/>
</dbReference>
<feature type="binding site" evidence="9">
    <location>
        <position position="73"/>
    </location>
    <ligand>
        <name>Mg(2+)</name>
        <dbReference type="ChEBI" id="CHEBI:18420"/>
    </ligand>
</feature>
<feature type="binding site" evidence="9">
    <location>
        <begin position="40"/>
        <end position="44"/>
    </location>
    <ligand>
        <name>4-amino-2-methyl-5-(diphosphooxymethyl)pyrimidine</name>
        <dbReference type="ChEBI" id="CHEBI:57841"/>
    </ligand>
</feature>
<dbReference type="CDD" id="cd00564">
    <property type="entry name" value="TMP_TenI"/>
    <property type="match status" value="1"/>
</dbReference>
<dbReference type="InterPro" id="IPR036206">
    <property type="entry name" value="ThiamineP_synth_sf"/>
</dbReference>
<dbReference type="STRING" id="406100.SAMN04488052_104411"/>
<evidence type="ECO:0000256" key="6">
    <source>
        <dbReference type="ARBA" id="ARBA00047334"/>
    </source>
</evidence>
<feature type="domain" description="Thiamine phosphate synthase/TenI" evidence="12">
    <location>
        <begin position="10"/>
        <end position="191"/>
    </location>
</feature>
<feature type="binding site" evidence="9">
    <location>
        <position position="72"/>
    </location>
    <ligand>
        <name>4-amino-2-methyl-5-(diphosphooxymethyl)pyrimidine</name>
        <dbReference type="ChEBI" id="CHEBI:57841"/>
    </ligand>
</feature>
<keyword evidence="5 9" id="KW-0784">Thiamine biosynthesis</keyword>
<evidence type="ECO:0000313" key="14">
    <source>
        <dbReference type="Proteomes" id="UP000199657"/>
    </source>
</evidence>
<dbReference type="UniPathway" id="UPA00060">
    <property type="reaction ID" value="UER00141"/>
</dbReference>
<reference evidence="13 14" key="1">
    <citation type="submission" date="2016-10" db="EMBL/GenBank/DDBJ databases">
        <authorList>
            <person name="de Groot N.N."/>
        </authorList>
    </citation>
    <scope>NUCLEOTIDE SEQUENCE [LARGE SCALE GENOMIC DNA]</scope>
    <source>
        <strain evidence="13 14">CGMCC 1.6291</strain>
    </source>
</reference>
<evidence type="ECO:0000256" key="9">
    <source>
        <dbReference type="HAMAP-Rule" id="MF_00097"/>
    </source>
</evidence>
<comment type="catalytic activity">
    <reaction evidence="8 9 10">
        <text>2-[(2R,5Z)-2-carboxy-4-methylthiazol-5(2H)-ylidene]ethyl phosphate + 4-amino-2-methyl-5-(diphosphooxymethyl)pyrimidine + 2 H(+) = thiamine phosphate + CO2 + diphosphate</text>
        <dbReference type="Rhea" id="RHEA:47844"/>
        <dbReference type="ChEBI" id="CHEBI:15378"/>
        <dbReference type="ChEBI" id="CHEBI:16526"/>
        <dbReference type="ChEBI" id="CHEBI:33019"/>
        <dbReference type="ChEBI" id="CHEBI:37575"/>
        <dbReference type="ChEBI" id="CHEBI:57841"/>
        <dbReference type="ChEBI" id="CHEBI:62899"/>
        <dbReference type="EC" id="2.5.1.3"/>
    </reaction>
</comment>
<evidence type="ECO:0000259" key="12">
    <source>
        <dbReference type="Pfam" id="PF02581"/>
    </source>
</evidence>
<evidence type="ECO:0000256" key="5">
    <source>
        <dbReference type="ARBA" id="ARBA00022977"/>
    </source>
</evidence>
<dbReference type="Gene3D" id="3.20.20.70">
    <property type="entry name" value="Aldolase class I"/>
    <property type="match status" value="1"/>
</dbReference>
<evidence type="ECO:0000256" key="8">
    <source>
        <dbReference type="ARBA" id="ARBA00047883"/>
    </source>
</evidence>
<gene>
    <name evidence="9" type="primary">thiE</name>
    <name evidence="13" type="ORF">SAMN04488052_104411</name>
</gene>
<dbReference type="AlphaFoldDB" id="A0A1H8TR54"/>
<dbReference type="OrthoDB" id="9789949at2"/>
<keyword evidence="4 9" id="KW-0460">Magnesium</keyword>
<feature type="binding site" evidence="9">
    <location>
        <position position="168"/>
    </location>
    <ligand>
        <name>2-[(2R,5Z)-2-carboxy-4-methylthiazol-5(2H)-ylidene]ethyl phosphate</name>
        <dbReference type="ChEBI" id="CHEBI:62899"/>
    </ligand>
</feature>
<proteinExistence type="inferred from homology"/>
<keyword evidence="2 9" id="KW-0808">Transferase</keyword>
<feature type="binding site" evidence="9">
    <location>
        <position position="141"/>
    </location>
    <ligand>
        <name>4-amino-2-methyl-5-(diphosphooxymethyl)pyrimidine</name>
        <dbReference type="ChEBI" id="CHEBI:57841"/>
    </ligand>
</feature>
<evidence type="ECO:0000256" key="11">
    <source>
        <dbReference type="RuleBase" id="RU004253"/>
    </source>
</evidence>
<comment type="function">
    <text evidence="9">Condenses 4-methyl-5-(beta-hydroxyethyl)thiazole monophosphate (THZ-P) and 2-methyl-4-amino-5-hydroxymethyl pyrimidine pyrophosphate (HMP-PP) to form thiamine monophosphate (TMP).</text>
</comment>
<dbReference type="GO" id="GO:0005737">
    <property type="term" value="C:cytoplasm"/>
    <property type="evidence" value="ECO:0007669"/>
    <property type="project" value="TreeGrafter"/>
</dbReference>
<evidence type="ECO:0000256" key="2">
    <source>
        <dbReference type="ARBA" id="ARBA00022679"/>
    </source>
</evidence>
<feature type="binding site" evidence="9">
    <location>
        <begin position="188"/>
        <end position="189"/>
    </location>
    <ligand>
        <name>2-[(2R,5Z)-2-carboxy-4-methylthiazol-5(2H)-ylidene]ethyl phosphate</name>
        <dbReference type="ChEBI" id="CHEBI:62899"/>
    </ligand>
</feature>
<feature type="binding site" evidence="9">
    <location>
        <position position="111"/>
    </location>
    <ligand>
        <name>4-amino-2-methyl-5-(diphosphooxymethyl)pyrimidine</name>
        <dbReference type="ChEBI" id="CHEBI:57841"/>
    </ligand>
</feature>
<dbReference type="GO" id="GO:0009228">
    <property type="term" value="P:thiamine biosynthetic process"/>
    <property type="evidence" value="ECO:0007669"/>
    <property type="project" value="UniProtKB-KW"/>
</dbReference>
<dbReference type="InterPro" id="IPR022998">
    <property type="entry name" value="ThiamineP_synth_TenI"/>
</dbReference>
<dbReference type="Proteomes" id="UP000199657">
    <property type="component" value="Unassembled WGS sequence"/>
</dbReference>
<protein>
    <recommendedName>
        <fullName evidence="9">Thiamine-phosphate synthase</fullName>
        <shortName evidence="9">TP synthase</shortName>
        <shortName evidence="9">TPS</shortName>
        <ecNumber evidence="9">2.5.1.3</ecNumber>
    </recommendedName>
    <alternativeName>
        <fullName evidence="9">Thiamine-phosphate pyrophosphorylase</fullName>
        <shortName evidence="9">TMP pyrophosphorylase</shortName>
        <shortName evidence="9">TMP-PPase</shortName>
    </alternativeName>
</protein>
<keyword evidence="3 9" id="KW-0479">Metal-binding</keyword>
<dbReference type="InterPro" id="IPR013785">
    <property type="entry name" value="Aldolase_TIM"/>
</dbReference>
<dbReference type="EC" id="2.5.1.3" evidence="9"/>
<organism evidence="13 14">
    <name type="scientific">Aquisalimonas asiatica</name>
    <dbReference type="NCBI Taxonomy" id="406100"/>
    <lineage>
        <taxon>Bacteria</taxon>
        <taxon>Pseudomonadati</taxon>
        <taxon>Pseudomonadota</taxon>
        <taxon>Gammaproteobacteria</taxon>
        <taxon>Chromatiales</taxon>
        <taxon>Ectothiorhodospiraceae</taxon>
        <taxon>Aquisalimonas</taxon>
    </lineage>
</organism>
<evidence type="ECO:0000256" key="1">
    <source>
        <dbReference type="ARBA" id="ARBA00005165"/>
    </source>
</evidence>
<sequence length="209" mass="21652">MADAGAVRGLYAITDATLQPADALLERAEAVLRGGAAVLQYRDKSQDTPRRRREAAGLLALCRDYGALFVVNDDVDLALYVGAPAVHLGRDDAGLRQARTVLPSGTLIGVSCYNSLARADTLAAAGADYLAFGRAYPSPTKPDAPPVSRDTLAAAVARYRQPVVAIGGITPENAQPLVSLGVDAVAVISGVFAAASPERAAARLAALYH</sequence>
<evidence type="ECO:0000256" key="10">
    <source>
        <dbReference type="RuleBase" id="RU003826"/>
    </source>
</evidence>
<comment type="cofactor">
    <cofactor evidence="9">
        <name>Mg(2+)</name>
        <dbReference type="ChEBI" id="CHEBI:18420"/>
    </cofactor>
    <text evidence="9">Binds 1 Mg(2+) ion per subunit.</text>
</comment>
<dbReference type="GO" id="GO:0009229">
    <property type="term" value="P:thiamine diphosphate biosynthetic process"/>
    <property type="evidence" value="ECO:0007669"/>
    <property type="project" value="UniProtKB-UniRule"/>
</dbReference>
<dbReference type="GO" id="GO:0004789">
    <property type="term" value="F:thiamine-phosphate diphosphorylase activity"/>
    <property type="evidence" value="ECO:0007669"/>
    <property type="project" value="UniProtKB-UniRule"/>
</dbReference>
<accession>A0A1H8TR54</accession>
<dbReference type="HAMAP" id="MF_00097">
    <property type="entry name" value="TMP_synthase"/>
    <property type="match status" value="1"/>
</dbReference>
<dbReference type="InterPro" id="IPR034291">
    <property type="entry name" value="TMP_synthase"/>
</dbReference>
<dbReference type="EMBL" id="FOEG01000004">
    <property type="protein sequence ID" value="SEO93510.1"/>
    <property type="molecule type" value="Genomic_DNA"/>
</dbReference>
<dbReference type="Pfam" id="PF02581">
    <property type="entry name" value="TMP-TENI"/>
    <property type="match status" value="1"/>
</dbReference>
<feature type="binding site" evidence="9">
    <location>
        <position position="92"/>
    </location>
    <ligand>
        <name>Mg(2+)</name>
        <dbReference type="ChEBI" id="CHEBI:18420"/>
    </ligand>
</feature>
<evidence type="ECO:0000256" key="3">
    <source>
        <dbReference type="ARBA" id="ARBA00022723"/>
    </source>
</evidence>
<comment type="catalytic activity">
    <reaction evidence="6 9 10">
        <text>4-methyl-5-(2-phosphooxyethyl)-thiazole + 4-amino-2-methyl-5-(diphosphooxymethyl)pyrimidine + H(+) = thiamine phosphate + diphosphate</text>
        <dbReference type="Rhea" id="RHEA:22328"/>
        <dbReference type="ChEBI" id="CHEBI:15378"/>
        <dbReference type="ChEBI" id="CHEBI:33019"/>
        <dbReference type="ChEBI" id="CHEBI:37575"/>
        <dbReference type="ChEBI" id="CHEBI:57841"/>
        <dbReference type="ChEBI" id="CHEBI:58296"/>
        <dbReference type="EC" id="2.5.1.3"/>
    </reaction>
</comment>
<dbReference type="GO" id="GO:0000287">
    <property type="term" value="F:magnesium ion binding"/>
    <property type="evidence" value="ECO:0007669"/>
    <property type="project" value="UniProtKB-UniRule"/>
</dbReference>
<dbReference type="RefSeq" id="WP_091644000.1">
    <property type="nucleotide sequence ID" value="NZ_FOEG01000004.1"/>
</dbReference>
<name>A0A1H8TR54_9GAMM</name>
<dbReference type="SUPFAM" id="SSF51391">
    <property type="entry name" value="Thiamin phosphate synthase"/>
    <property type="match status" value="1"/>
</dbReference>
<comment type="catalytic activity">
    <reaction evidence="7 9 10">
        <text>2-(2-carboxy-4-methylthiazol-5-yl)ethyl phosphate + 4-amino-2-methyl-5-(diphosphooxymethyl)pyrimidine + 2 H(+) = thiamine phosphate + CO2 + diphosphate</text>
        <dbReference type="Rhea" id="RHEA:47848"/>
        <dbReference type="ChEBI" id="CHEBI:15378"/>
        <dbReference type="ChEBI" id="CHEBI:16526"/>
        <dbReference type="ChEBI" id="CHEBI:33019"/>
        <dbReference type="ChEBI" id="CHEBI:37575"/>
        <dbReference type="ChEBI" id="CHEBI:57841"/>
        <dbReference type="ChEBI" id="CHEBI:62890"/>
        <dbReference type="EC" id="2.5.1.3"/>
    </reaction>
</comment>
<dbReference type="NCBIfam" id="TIGR00693">
    <property type="entry name" value="thiE"/>
    <property type="match status" value="1"/>
</dbReference>
<evidence type="ECO:0000256" key="4">
    <source>
        <dbReference type="ARBA" id="ARBA00022842"/>
    </source>
</evidence>
<comment type="similarity">
    <text evidence="9 10">Belongs to the thiamine-phosphate synthase family.</text>
</comment>
<evidence type="ECO:0000313" key="13">
    <source>
        <dbReference type="EMBL" id="SEO93510.1"/>
    </source>
</evidence>
<dbReference type="PANTHER" id="PTHR20857">
    <property type="entry name" value="THIAMINE-PHOSPHATE PYROPHOSPHORYLASE"/>
    <property type="match status" value="1"/>
</dbReference>
<feature type="binding site" evidence="9">
    <location>
        <begin position="138"/>
        <end position="140"/>
    </location>
    <ligand>
        <name>2-[(2R,5Z)-2-carboxy-4-methylthiazol-5(2H)-ylidene]ethyl phosphate</name>
        <dbReference type="ChEBI" id="CHEBI:62899"/>
    </ligand>
</feature>
<evidence type="ECO:0000256" key="7">
    <source>
        <dbReference type="ARBA" id="ARBA00047851"/>
    </source>
</evidence>
<comment type="pathway">
    <text evidence="1 9 11">Cofactor biosynthesis; thiamine diphosphate biosynthesis; thiamine phosphate from 4-amino-2-methyl-5-diphosphomethylpyrimidine and 4-methyl-5-(2-phosphoethyl)-thiazole: step 1/1.</text>
</comment>
<keyword evidence="14" id="KW-1185">Reference proteome</keyword>